<proteinExistence type="predicted"/>
<evidence type="ECO:0000313" key="1">
    <source>
        <dbReference type="EMBL" id="KAA1110346.1"/>
    </source>
</evidence>
<accession>A0A5B0QAN1</accession>
<gene>
    <name evidence="1" type="ORF">PGT21_018638</name>
</gene>
<dbReference type="Proteomes" id="UP000324748">
    <property type="component" value="Unassembled WGS sequence"/>
</dbReference>
<protein>
    <submittedName>
        <fullName evidence="1">Uncharacterized protein</fullName>
    </submittedName>
</protein>
<reference evidence="1 2" key="1">
    <citation type="submission" date="2019-05" db="EMBL/GenBank/DDBJ databases">
        <title>Emergence of the Ug99 lineage of the wheat stem rust pathogen through somatic hybridization.</title>
        <authorList>
            <person name="Li F."/>
            <person name="Upadhyaya N.M."/>
            <person name="Sperschneider J."/>
            <person name="Matny O."/>
            <person name="Nguyen-Phuc H."/>
            <person name="Mago R."/>
            <person name="Raley C."/>
            <person name="Miller M.E."/>
            <person name="Silverstein K.A.T."/>
            <person name="Henningsen E."/>
            <person name="Hirsch C.D."/>
            <person name="Visser B."/>
            <person name="Pretorius Z.A."/>
            <person name="Steffenson B.J."/>
            <person name="Schwessinger B."/>
            <person name="Dodds P.N."/>
            <person name="Figueroa M."/>
        </authorList>
    </citation>
    <scope>NUCLEOTIDE SEQUENCE [LARGE SCALE GENOMIC DNA]</scope>
    <source>
        <strain evidence="1">21-0</strain>
    </source>
</reference>
<sequence length="91" mass="10027">MRVLRGIAESHPRSRFCRLLLDLRRINNCEPVEAINRNFGGLIRLMCSGSFFRLLPIPASEPPPNARITESFVAGGDSDDGLGNLMKCTAP</sequence>
<keyword evidence="2" id="KW-1185">Reference proteome</keyword>
<dbReference type="EMBL" id="VSWC01000027">
    <property type="protein sequence ID" value="KAA1110346.1"/>
    <property type="molecule type" value="Genomic_DNA"/>
</dbReference>
<evidence type="ECO:0000313" key="2">
    <source>
        <dbReference type="Proteomes" id="UP000324748"/>
    </source>
</evidence>
<name>A0A5B0QAN1_PUCGR</name>
<comment type="caution">
    <text evidence="1">The sequence shown here is derived from an EMBL/GenBank/DDBJ whole genome shotgun (WGS) entry which is preliminary data.</text>
</comment>
<organism evidence="1 2">
    <name type="scientific">Puccinia graminis f. sp. tritici</name>
    <dbReference type="NCBI Taxonomy" id="56615"/>
    <lineage>
        <taxon>Eukaryota</taxon>
        <taxon>Fungi</taxon>
        <taxon>Dikarya</taxon>
        <taxon>Basidiomycota</taxon>
        <taxon>Pucciniomycotina</taxon>
        <taxon>Pucciniomycetes</taxon>
        <taxon>Pucciniales</taxon>
        <taxon>Pucciniaceae</taxon>
        <taxon>Puccinia</taxon>
    </lineage>
</organism>
<dbReference type="AlphaFoldDB" id="A0A5B0QAN1"/>